<evidence type="ECO:0000256" key="2">
    <source>
        <dbReference type="ARBA" id="ARBA00023157"/>
    </source>
</evidence>
<dbReference type="GO" id="GO:0004867">
    <property type="term" value="F:serine-type endopeptidase inhibitor activity"/>
    <property type="evidence" value="ECO:0007669"/>
    <property type="project" value="TreeGrafter"/>
</dbReference>
<dbReference type="PRINTS" id="PR00003">
    <property type="entry name" value="4DISULPHCORE"/>
</dbReference>
<dbReference type="InterPro" id="IPR050514">
    <property type="entry name" value="WAP_four-disulfide_core"/>
</dbReference>
<evidence type="ECO:0000313" key="4">
    <source>
        <dbReference type="EMBL" id="KAG8430059.1"/>
    </source>
</evidence>
<feature type="domain" description="WAP" evidence="3">
    <location>
        <begin position="7"/>
        <end position="54"/>
    </location>
</feature>
<dbReference type="InterPro" id="IPR008197">
    <property type="entry name" value="WAP_dom"/>
</dbReference>
<keyword evidence="2" id="KW-1015">Disulfide bond</keyword>
<dbReference type="Proteomes" id="UP000812440">
    <property type="component" value="Unassembled WGS sequence"/>
</dbReference>
<dbReference type="SUPFAM" id="SSF57256">
    <property type="entry name" value="Elafin-like"/>
    <property type="match status" value="3"/>
</dbReference>
<dbReference type="PANTHER" id="PTHR19441">
    <property type="entry name" value="WHEY ACDIC PROTEIN WAP"/>
    <property type="match status" value="1"/>
</dbReference>
<dbReference type="EMBL" id="JAACNH010001652">
    <property type="protein sequence ID" value="KAG8430059.1"/>
    <property type="molecule type" value="Genomic_DNA"/>
</dbReference>
<dbReference type="AlphaFoldDB" id="A0A8T2IBW4"/>
<evidence type="ECO:0000313" key="5">
    <source>
        <dbReference type="Proteomes" id="UP000812440"/>
    </source>
</evidence>
<name>A0A8T2IBW4_9PIPI</name>
<dbReference type="Pfam" id="PF00095">
    <property type="entry name" value="WAP"/>
    <property type="match status" value="3"/>
</dbReference>
<keyword evidence="5" id="KW-1185">Reference proteome</keyword>
<feature type="domain" description="WAP" evidence="3">
    <location>
        <begin position="106"/>
        <end position="153"/>
    </location>
</feature>
<dbReference type="GO" id="GO:0045087">
    <property type="term" value="P:innate immune response"/>
    <property type="evidence" value="ECO:0007669"/>
    <property type="project" value="TreeGrafter"/>
</dbReference>
<proteinExistence type="predicted"/>
<dbReference type="PANTHER" id="PTHR19441:SF30">
    <property type="entry name" value="ELAFIN"/>
    <property type="match status" value="1"/>
</dbReference>
<evidence type="ECO:0000259" key="3">
    <source>
        <dbReference type="PROSITE" id="PS51390"/>
    </source>
</evidence>
<reference evidence="4" key="1">
    <citation type="thesis" date="2020" institute="ProQuest LLC" country="789 East Eisenhower Parkway, Ann Arbor, MI, USA">
        <title>Comparative Genomics and Chromosome Evolution.</title>
        <authorList>
            <person name="Mudd A.B."/>
        </authorList>
    </citation>
    <scope>NUCLEOTIDE SEQUENCE</scope>
    <source>
        <strain evidence="4">Female2</strain>
        <tissue evidence="4">Blood</tissue>
    </source>
</reference>
<sequence>MHCSETVKEKPGICPRVKVKCPSVPPKPNCKVDNDCHGKEKCCKRCAMTCVDPDEERPGFCPMSRERLSCITTLDETICNKDSDCPKNQKCCLNKDQNQMVCLPSLKEKPGSCPKKIGVCHLPIKPKCKGDSYCPGDKKCCAPGCIAQCMDPITGSDICNI</sequence>
<gene>
    <name evidence="4" type="ORF">GDO86_018559</name>
</gene>
<dbReference type="SMART" id="SM00217">
    <property type="entry name" value="WAP"/>
    <property type="match status" value="3"/>
</dbReference>
<dbReference type="OrthoDB" id="4473401at2759"/>
<dbReference type="Gene3D" id="4.10.75.10">
    <property type="entry name" value="Elafin-like"/>
    <property type="match status" value="3"/>
</dbReference>
<dbReference type="GO" id="GO:0019731">
    <property type="term" value="P:antibacterial humoral response"/>
    <property type="evidence" value="ECO:0007669"/>
    <property type="project" value="TreeGrafter"/>
</dbReference>
<dbReference type="PROSITE" id="PS51390">
    <property type="entry name" value="WAP"/>
    <property type="match status" value="2"/>
</dbReference>
<dbReference type="InterPro" id="IPR036645">
    <property type="entry name" value="Elafin-like_sf"/>
</dbReference>
<evidence type="ECO:0000256" key="1">
    <source>
        <dbReference type="ARBA" id="ARBA00022729"/>
    </source>
</evidence>
<organism evidence="4 5">
    <name type="scientific">Hymenochirus boettgeri</name>
    <name type="common">Congo dwarf clawed frog</name>
    <dbReference type="NCBI Taxonomy" id="247094"/>
    <lineage>
        <taxon>Eukaryota</taxon>
        <taxon>Metazoa</taxon>
        <taxon>Chordata</taxon>
        <taxon>Craniata</taxon>
        <taxon>Vertebrata</taxon>
        <taxon>Euteleostomi</taxon>
        <taxon>Amphibia</taxon>
        <taxon>Batrachia</taxon>
        <taxon>Anura</taxon>
        <taxon>Pipoidea</taxon>
        <taxon>Pipidae</taxon>
        <taxon>Pipinae</taxon>
        <taxon>Hymenochirus</taxon>
    </lineage>
</organism>
<keyword evidence="1" id="KW-0732">Signal</keyword>
<dbReference type="GO" id="GO:0005615">
    <property type="term" value="C:extracellular space"/>
    <property type="evidence" value="ECO:0007669"/>
    <property type="project" value="TreeGrafter"/>
</dbReference>
<accession>A0A8T2IBW4</accession>
<comment type="caution">
    <text evidence="4">The sequence shown here is derived from an EMBL/GenBank/DDBJ whole genome shotgun (WGS) entry which is preliminary data.</text>
</comment>
<protein>
    <recommendedName>
        <fullName evidence="3">WAP domain-containing protein</fullName>
    </recommendedName>
</protein>